<evidence type="ECO:0000256" key="2">
    <source>
        <dbReference type="ARBA" id="ARBA00022571"/>
    </source>
</evidence>
<dbReference type="EMBL" id="CP029684">
    <property type="protein sequence ID" value="QAS70359.1"/>
    <property type="molecule type" value="Genomic_DNA"/>
</dbReference>
<keyword evidence="3 7" id="KW-0028">Amino-acid biosynthesis</keyword>
<evidence type="ECO:0000256" key="5">
    <source>
        <dbReference type="ARBA" id="ARBA00023002"/>
    </source>
</evidence>
<accession>A0AAJ1VN93</accession>
<gene>
    <name evidence="7" type="primary">argC</name>
    <name evidence="11" type="ORF">DLJ48_07400</name>
    <name evidence="10" type="ORF">EVC35_01410</name>
</gene>
<dbReference type="RefSeq" id="WP_128686826.1">
    <property type="nucleotide sequence ID" value="NZ_CP029684.2"/>
</dbReference>
<dbReference type="FunFam" id="3.30.360.10:FF:000014">
    <property type="entry name" value="N-acetyl-gamma-glutamyl-phosphate reductase"/>
    <property type="match status" value="1"/>
</dbReference>
<feature type="domain" description="Semialdehyde dehydrogenase NAD-binding" evidence="9">
    <location>
        <begin position="4"/>
        <end position="144"/>
    </location>
</feature>
<dbReference type="SMART" id="SM00859">
    <property type="entry name" value="Semialdhyde_dh"/>
    <property type="match status" value="1"/>
</dbReference>
<dbReference type="InterPro" id="IPR023013">
    <property type="entry name" value="AGPR_AS"/>
</dbReference>
<evidence type="ECO:0000313" key="11">
    <source>
        <dbReference type="EMBL" id="QAS70359.1"/>
    </source>
</evidence>
<dbReference type="Gene3D" id="3.40.50.720">
    <property type="entry name" value="NAD(P)-binding Rossmann-like Domain"/>
    <property type="match status" value="1"/>
</dbReference>
<dbReference type="CDD" id="cd23934">
    <property type="entry name" value="AGPR_1_C"/>
    <property type="match status" value="1"/>
</dbReference>
<evidence type="ECO:0000259" key="9">
    <source>
        <dbReference type="SMART" id="SM00859"/>
    </source>
</evidence>
<dbReference type="NCBIfam" id="TIGR01850">
    <property type="entry name" value="argC"/>
    <property type="match status" value="1"/>
</dbReference>
<comment type="catalytic activity">
    <reaction evidence="6 7">
        <text>N-acetyl-L-glutamate 5-semialdehyde + phosphate + NADP(+) = N-acetyl-L-glutamyl 5-phosphate + NADPH + H(+)</text>
        <dbReference type="Rhea" id="RHEA:21588"/>
        <dbReference type="ChEBI" id="CHEBI:15378"/>
        <dbReference type="ChEBI" id="CHEBI:29123"/>
        <dbReference type="ChEBI" id="CHEBI:43474"/>
        <dbReference type="ChEBI" id="CHEBI:57783"/>
        <dbReference type="ChEBI" id="CHEBI:57936"/>
        <dbReference type="ChEBI" id="CHEBI:58349"/>
        <dbReference type="EC" id="1.2.1.38"/>
    </reaction>
</comment>
<dbReference type="SUPFAM" id="SSF55347">
    <property type="entry name" value="Glyceraldehyde-3-phosphate dehydrogenase-like, C-terminal domain"/>
    <property type="match status" value="1"/>
</dbReference>
<dbReference type="PROSITE" id="PS01224">
    <property type="entry name" value="ARGC"/>
    <property type="match status" value="1"/>
</dbReference>
<dbReference type="InterPro" id="IPR000706">
    <property type="entry name" value="AGPR_type-1"/>
</dbReference>
<keyword evidence="5 7" id="KW-0560">Oxidoreductase</keyword>
<dbReference type="Proteomes" id="UP001167919">
    <property type="component" value="Unassembled WGS sequence"/>
</dbReference>
<dbReference type="GO" id="GO:0003942">
    <property type="term" value="F:N-acetyl-gamma-glutamyl-phosphate reductase activity"/>
    <property type="evidence" value="ECO:0007669"/>
    <property type="project" value="UniProtKB-UniRule"/>
</dbReference>
<comment type="similarity">
    <text evidence="7">Belongs to the NAGSA dehydrogenase family. Type 1 subfamily.</text>
</comment>
<dbReference type="Proteomes" id="UP000286907">
    <property type="component" value="Chromosome"/>
</dbReference>
<feature type="active site" evidence="7 8">
    <location>
        <position position="150"/>
    </location>
</feature>
<dbReference type="Pfam" id="PF01118">
    <property type="entry name" value="Semialdhyde_dh"/>
    <property type="match status" value="1"/>
</dbReference>
<reference evidence="10" key="2">
    <citation type="submission" date="2019-01" db="EMBL/GenBank/DDBJ databases">
        <title>Oenococcus sicerae UCMA17102.</title>
        <authorList>
            <person name="Cousin F.J."/>
            <person name="Le Guellec R."/>
            <person name="Cretenet M."/>
        </authorList>
    </citation>
    <scope>NUCLEOTIDE SEQUENCE</scope>
    <source>
        <strain evidence="10">UCMA17102</strain>
    </source>
</reference>
<dbReference type="SUPFAM" id="SSF51735">
    <property type="entry name" value="NAD(P)-binding Rossmann-fold domains"/>
    <property type="match status" value="1"/>
</dbReference>
<name>A0AAJ1VN93_9LACO</name>
<dbReference type="InterPro" id="IPR036291">
    <property type="entry name" value="NAD(P)-bd_dom_sf"/>
</dbReference>
<keyword evidence="12" id="KW-1185">Reference proteome</keyword>
<dbReference type="HAMAP" id="MF_00150">
    <property type="entry name" value="ArgC_type1"/>
    <property type="match status" value="1"/>
</dbReference>
<evidence type="ECO:0000313" key="13">
    <source>
        <dbReference type="Proteomes" id="UP001167919"/>
    </source>
</evidence>
<protein>
    <recommendedName>
        <fullName evidence="7">N-acetyl-gamma-glutamyl-phosphate reductase</fullName>
        <shortName evidence="7">AGPR</shortName>
        <ecNumber evidence="7">1.2.1.38</ecNumber>
    </recommendedName>
    <alternativeName>
        <fullName evidence="7">N-acetyl-glutamate semialdehyde dehydrogenase</fullName>
        <shortName evidence="7">NAGSA dehydrogenase</shortName>
    </alternativeName>
</protein>
<dbReference type="InterPro" id="IPR058924">
    <property type="entry name" value="AGPR_dimerisation_dom"/>
</dbReference>
<dbReference type="EC" id="1.2.1.38" evidence="7"/>
<reference evidence="11" key="3">
    <citation type="submission" date="2020-01" db="EMBL/GenBank/DDBJ databases">
        <authorList>
            <person name="Cousin F.J."/>
            <person name="Le Guellec R."/>
            <person name="Cretenet M."/>
        </authorList>
    </citation>
    <scope>NUCLEOTIDE SEQUENCE</scope>
    <source>
        <strain evidence="11">UCMA 15228</strain>
    </source>
</reference>
<reference evidence="11 12" key="1">
    <citation type="journal article" date="2019" name="Syst. Appl. Microbiol.">
        <title>Oenococcus sicerae sp. nov., isolated from French cider.</title>
        <authorList>
            <person name="Cousin F.J."/>
            <person name="Le Guellec R."/>
            <person name="Chagnot C."/>
            <person name="Goux D."/>
            <person name="Dalmasso M."/>
            <person name="Laplace J.M."/>
            <person name="Cretenet M."/>
        </authorList>
    </citation>
    <scope>NUCLEOTIDE SEQUENCE [LARGE SCALE GENOMIC DNA]</scope>
    <source>
        <strain evidence="11 12">UCMA 15228</strain>
    </source>
</reference>
<dbReference type="GO" id="GO:0070401">
    <property type="term" value="F:NADP+ binding"/>
    <property type="evidence" value="ECO:0007669"/>
    <property type="project" value="InterPro"/>
</dbReference>
<sequence length="347" mass="37972">MNKNVALIGVSGYAGTILYQLLKNHPKVGTITLYGHRDVGKHLSEIQPDLVQYGQVDPVINQFDPQKIMKEADAAFFASSAGVTNQIAGTLIEADFPVIDLSGDYRLSDPKSYEKWYKKPAAKADDLKKATYGLCEFHPKLSRYVANPGCYATATLLGLAPVVLNNLIDLDSIIVDAKSGVSGAGKKLAPGSAFMTVNENLTVYKANRHQHIPEIVQELKNWNPQLRSIQFTTTLLPITRGIMATIYAHVAKGIQDPEKIISQAFIDTYEDKPFIKLHGSNLPSIKDAAYSNLDAIGWQYNPVTGVILIVSVIDNLLKGAAGQAVQNFNMMFGFNERIGLPIVPIMI</sequence>
<dbReference type="GO" id="GO:0051287">
    <property type="term" value="F:NAD binding"/>
    <property type="evidence" value="ECO:0007669"/>
    <property type="project" value="InterPro"/>
</dbReference>
<dbReference type="AlphaFoldDB" id="A0AAJ1VN93"/>
<comment type="function">
    <text evidence="7">Catalyzes the NADPH-dependent reduction of N-acetyl-5-glutamyl phosphate to yield N-acetyl-L-glutamate 5-semialdehyde.</text>
</comment>
<dbReference type="InterPro" id="IPR050085">
    <property type="entry name" value="AGPR"/>
</dbReference>
<proteinExistence type="inferred from homology"/>
<evidence type="ECO:0000256" key="3">
    <source>
        <dbReference type="ARBA" id="ARBA00022605"/>
    </source>
</evidence>
<evidence type="ECO:0000313" key="12">
    <source>
        <dbReference type="Proteomes" id="UP000286907"/>
    </source>
</evidence>
<dbReference type="PANTHER" id="PTHR32338">
    <property type="entry name" value="N-ACETYL-GAMMA-GLUTAMYL-PHOSPHATE REDUCTASE, CHLOROPLASTIC-RELATED-RELATED"/>
    <property type="match status" value="1"/>
</dbReference>
<evidence type="ECO:0000313" key="10">
    <source>
        <dbReference type="EMBL" id="MDN6899664.1"/>
    </source>
</evidence>
<evidence type="ECO:0000256" key="7">
    <source>
        <dbReference type="HAMAP-Rule" id="MF_00150"/>
    </source>
</evidence>
<dbReference type="GO" id="GO:0005737">
    <property type="term" value="C:cytoplasm"/>
    <property type="evidence" value="ECO:0007669"/>
    <property type="project" value="UniProtKB-SubCell"/>
</dbReference>
<comment type="pathway">
    <text evidence="1 7">Amino-acid biosynthesis; L-arginine biosynthesis; N(2)-acetyl-L-ornithine from L-glutamate: step 3/4.</text>
</comment>
<keyword evidence="4 7" id="KW-0521">NADP</keyword>
<evidence type="ECO:0000256" key="8">
    <source>
        <dbReference type="PROSITE-ProRule" id="PRU10010"/>
    </source>
</evidence>
<keyword evidence="7" id="KW-0963">Cytoplasm</keyword>
<organism evidence="10 13">
    <name type="scientific">Oenococcus sicerae</name>
    <dbReference type="NCBI Taxonomy" id="2203724"/>
    <lineage>
        <taxon>Bacteria</taxon>
        <taxon>Bacillati</taxon>
        <taxon>Bacillota</taxon>
        <taxon>Bacilli</taxon>
        <taxon>Lactobacillales</taxon>
        <taxon>Lactobacillaceae</taxon>
        <taxon>Oenococcus</taxon>
    </lineage>
</organism>
<comment type="subcellular location">
    <subcellularLocation>
        <location evidence="7">Cytoplasm</location>
    </subcellularLocation>
</comment>
<dbReference type="EMBL" id="SDWY01000001">
    <property type="protein sequence ID" value="MDN6899664.1"/>
    <property type="molecule type" value="Genomic_DNA"/>
</dbReference>
<dbReference type="PANTHER" id="PTHR32338:SF10">
    <property type="entry name" value="N-ACETYL-GAMMA-GLUTAMYL-PHOSPHATE REDUCTASE, CHLOROPLASTIC-RELATED"/>
    <property type="match status" value="1"/>
</dbReference>
<dbReference type="InterPro" id="IPR000534">
    <property type="entry name" value="Semialdehyde_DH_NAD-bd"/>
</dbReference>
<dbReference type="Pfam" id="PF22698">
    <property type="entry name" value="Semialdhyde_dhC_1"/>
    <property type="match status" value="1"/>
</dbReference>
<keyword evidence="2 7" id="KW-0055">Arginine biosynthesis</keyword>
<dbReference type="Gene3D" id="3.30.360.10">
    <property type="entry name" value="Dihydrodipicolinate Reductase, domain 2"/>
    <property type="match status" value="1"/>
</dbReference>
<evidence type="ECO:0000256" key="1">
    <source>
        <dbReference type="ARBA" id="ARBA00004862"/>
    </source>
</evidence>
<dbReference type="GO" id="GO:0006526">
    <property type="term" value="P:L-arginine biosynthetic process"/>
    <property type="evidence" value="ECO:0007669"/>
    <property type="project" value="UniProtKB-UniRule"/>
</dbReference>
<evidence type="ECO:0000256" key="6">
    <source>
        <dbReference type="ARBA" id="ARBA00050557"/>
    </source>
</evidence>
<evidence type="ECO:0000256" key="4">
    <source>
        <dbReference type="ARBA" id="ARBA00022857"/>
    </source>
</evidence>
<dbReference type="CDD" id="cd17895">
    <property type="entry name" value="AGPR_1_N"/>
    <property type="match status" value="1"/>
</dbReference>